<organism evidence="2 3">
    <name type="scientific">Hydrocarboniphaga effusa AP103</name>
    <dbReference type="NCBI Taxonomy" id="1172194"/>
    <lineage>
        <taxon>Bacteria</taxon>
        <taxon>Pseudomonadati</taxon>
        <taxon>Pseudomonadota</taxon>
        <taxon>Gammaproteobacteria</taxon>
        <taxon>Nevskiales</taxon>
        <taxon>Nevskiaceae</taxon>
        <taxon>Hydrocarboniphaga</taxon>
    </lineage>
</organism>
<dbReference type="Proteomes" id="UP000003704">
    <property type="component" value="Unassembled WGS sequence"/>
</dbReference>
<name>I8I1H4_9GAMM</name>
<dbReference type="OrthoDB" id="5740990at2"/>
<reference evidence="2 3" key="1">
    <citation type="journal article" date="2012" name="J. Bacteriol.">
        <title>Genome Sequence of n-Alkane-Degrading Hydrocarboniphaga effusa Strain AP103T (ATCC BAA-332T).</title>
        <authorList>
            <person name="Chang H.K."/>
            <person name="Zylstra G.J."/>
            <person name="Chae J.C."/>
        </authorList>
    </citation>
    <scope>NUCLEOTIDE SEQUENCE [LARGE SCALE GENOMIC DNA]</scope>
    <source>
        <strain evidence="2 3">AP103</strain>
    </source>
</reference>
<dbReference type="AlphaFoldDB" id="I8I1H4"/>
<dbReference type="STRING" id="1172194.WQQ_31280"/>
<evidence type="ECO:0000256" key="1">
    <source>
        <dbReference type="SAM" id="MobiDB-lite"/>
    </source>
</evidence>
<evidence type="ECO:0000313" key="2">
    <source>
        <dbReference type="EMBL" id="EIT69546.1"/>
    </source>
</evidence>
<feature type="region of interest" description="Disordered" evidence="1">
    <location>
        <begin position="90"/>
        <end position="135"/>
    </location>
</feature>
<gene>
    <name evidence="2" type="ORF">WQQ_31280</name>
</gene>
<dbReference type="EMBL" id="AKGD01000002">
    <property type="protein sequence ID" value="EIT69546.1"/>
    <property type="molecule type" value="Genomic_DNA"/>
</dbReference>
<dbReference type="RefSeq" id="WP_007186067.1">
    <property type="nucleotide sequence ID" value="NZ_AKGD01000002.1"/>
</dbReference>
<keyword evidence="3" id="KW-1185">Reference proteome</keyword>
<protein>
    <submittedName>
        <fullName evidence="2">Uncharacterized protein</fullName>
    </submittedName>
</protein>
<feature type="compositionally biased region" description="Basic residues" evidence="1">
    <location>
        <begin position="113"/>
        <end position="127"/>
    </location>
</feature>
<comment type="caution">
    <text evidence="2">The sequence shown here is derived from an EMBL/GenBank/DDBJ whole genome shotgun (WGS) entry which is preliminary data.</text>
</comment>
<proteinExistence type="predicted"/>
<evidence type="ECO:0000313" key="3">
    <source>
        <dbReference type="Proteomes" id="UP000003704"/>
    </source>
</evidence>
<sequence length="135" mass="14924">MQIKIEIDLKPEELRRILGLPDVAGLQDDVVRFLRNKVSQAGENFDPSAVIQGSFDLIKRTPGWRRLRDVLVPKDDDEVLVEVEAAAERAAKAQTASSKRSRNKRGTPAARTAAKKAPRKRAARKARATADETPA</sequence>
<accession>I8I1H4</accession>